<organism evidence="2 3">
    <name type="scientific">Actinomadura macrotermitis</name>
    <dbReference type="NCBI Taxonomy" id="2585200"/>
    <lineage>
        <taxon>Bacteria</taxon>
        <taxon>Bacillati</taxon>
        <taxon>Actinomycetota</taxon>
        <taxon>Actinomycetes</taxon>
        <taxon>Streptosporangiales</taxon>
        <taxon>Thermomonosporaceae</taxon>
        <taxon>Actinomadura</taxon>
    </lineage>
</organism>
<comment type="caution">
    <text evidence="2">The sequence shown here is derived from an EMBL/GenBank/DDBJ whole genome shotgun (WGS) entry which is preliminary data.</text>
</comment>
<name>A0A7K0C7M6_9ACTN</name>
<sequence length="89" mass="9727">MITFLVLASLGVMFGLCLTRLLRSQPATRRVRDDPPDTGGYPESMTAELEQGDEEYLAALAAELWPDDEYLEMEPSKDGDDEAGGSMAV</sequence>
<feature type="region of interest" description="Disordered" evidence="1">
    <location>
        <begin position="69"/>
        <end position="89"/>
    </location>
</feature>
<reference evidence="2 3" key="1">
    <citation type="submission" date="2019-10" db="EMBL/GenBank/DDBJ databases">
        <title>Actinomadura rubteroloni sp. nov. and Actinomadura macrotermitis sp. nov., isolated from the gut of fungus growing-termite Macrotermes natalensis.</title>
        <authorList>
            <person name="Benndorf R."/>
            <person name="Martin K."/>
            <person name="Kuefner M."/>
            <person name="De Beer W."/>
            <person name="Kaster A.-K."/>
            <person name="Vollmers J."/>
            <person name="Poulsen M."/>
            <person name="Beemelmanns C."/>
        </authorList>
    </citation>
    <scope>NUCLEOTIDE SEQUENCE [LARGE SCALE GENOMIC DNA]</scope>
    <source>
        <strain evidence="2 3">RB68</strain>
    </source>
</reference>
<protein>
    <submittedName>
        <fullName evidence="2">Uncharacterized protein</fullName>
    </submittedName>
</protein>
<gene>
    <name evidence="2" type="ORF">ACRB68_75950</name>
</gene>
<evidence type="ECO:0000256" key="1">
    <source>
        <dbReference type="SAM" id="MobiDB-lite"/>
    </source>
</evidence>
<dbReference type="RefSeq" id="WP_328595292.1">
    <property type="nucleotide sequence ID" value="NZ_WEGH01000006.1"/>
</dbReference>
<keyword evidence="3" id="KW-1185">Reference proteome</keyword>
<accession>A0A7K0C7M6</accession>
<dbReference type="Proteomes" id="UP000487268">
    <property type="component" value="Unassembled WGS sequence"/>
</dbReference>
<proteinExistence type="predicted"/>
<evidence type="ECO:0000313" key="2">
    <source>
        <dbReference type="EMBL" id="MQY09469.1"/>
    </source>
</evidence>
<dbReference type="EMBL" id="WEGH01000006">
    <property type="protein sequence ID" value="MQY09469.1"/>
    <property type="molecule type" value="Genomic_DNA"/>
</dbReference>
<evidence type="ECO:0000313" key="3">
    <source>
        <dbReference type="Proteomes" id="UP000487268"/>
    </source>
</evidence>
<dbReference type="AlphaFoldDB" id="A0A7K0C7M6"/>